<dbReference type="GO" id="GO:0006302">
    <property type="term" value="P:double-strand break repair"/>
    <property type="evidence" value="ECO:0007669"/>
    <property type="project" value="UniProtKB-ARBA"/>
</dbReference>
<name>A0A9N9N6H1_9GLOM</name>
<feature type="coiled-coil region" evidence="1">
    <location>
        <begin position="149"/>
        <end position="235"/>
    </location>
</feature>
<dbReference type="InterPro" id="IPR011335">
    <property type="entry name" value="Restrct_endonuc-II-like"/>
</dbReference>
<proteinExistence type="predicted"/>
<evidence type="ECO:0000256" key="1">
    <source>
        <dbReference type="SAM" id="Coils"/>
    </source>
</evidence>
<sequence>MSFDLVISGINVSFKQFVDDLLINIPEFEDKNFDDFLIPTKDPKINKLKGKIFEFFIYRIIEKNMIIANINMTFISFSKEAYFTLSDDCIDIHGQYESLIFSIQCKFKNPKYKIPVSEIREFLNLVNRKNNSDHIGFFVSNVGLSEYALRELNNSLLEKKNLYKKENSEKGDEERKRKIIELEHENNILKKANKKIKEERNKRYEDSVEELKKENEELKKKIEEINEKLNNQSLEFNTKLDLILNRLN</sequence>
<reference evidence="2" key="1">
    <citation type="submission" date="2021-06" db="EMBL/GenBank/DDBJ databases">
        <authorList>
            <person name="Kallberg Y."/>
            <person name="Tangrot J."/>
            <person name="Rosling A."/>
        </authorList>
    </citation>
    <scope>NUCLEOTIDE SEQUENCE</scope>
    <source>
        <strain evidence="2">FL966</strain>
    </source>
</reference>
<dbReference type="Proteomes" id="UP000789759">
    <property type="component" value="Unassembled WGS sequence"/>
</dbReference>
<evidence type="ECO:0000313" key="3">
    <source>
        <dbReference type="Proteomes" id="UP000789759"/>
    </source>
</evidence>
<comment type="caution">
    <text evidence="2">The sequence shown here is derived from an EMBL/GenBank/DDBJ whole genome shotgun (WGS) entry which is preliminary data.</text>
</comment>
<dbReference type="SUPFAM" id="SSF52980">
    <property type="entry name" value="Restriction endonuclease-like"/>
    <property type="match status" value="1"/>
</dbReference>
<accession>A0A9N9N6H1</accession>
<dbReference type="OrthoDB" id="2414321at2759"/>
<evidence type="ECO:0000313" key="2">
    <source>
        <dbReference type="EMBL" id="CAG8706568.1"/>
    </source>
</evidence>
<gene>
    <name evidence="2" type="ORF">CPELLU_LOCUS12108</name>
</gene>
<dbReference type="AlphaFoldDB" id="A0A9N9N6H1"/>
<keyword evidence="1" id="KW-0175">Coiled coil</keyword>
<keyword evidence="3" id="KW-1185">Reference proteome</keyword>
<dbReference type="EMBL" id="CAJVQA010011367">
    <property type="protein sequence ID" value="CAG8706568.1"/>
    <property type="molecule type" value="Genomic_DNA"/>
</dbReference>
<organism evidence="2 3">
    <name type="scientific">Cetraspora pellucida</name>
    <dbReference type="NCBI Taxonomy" id="1433469"/>
    <lineage>
        <taxon>Eukaryota</taxon>
        <taxon>Fungi</taxon>
        <taxon>Fungi incertae sedis</taxon>
        <taxon>Mucoromycota</taxon>
        <taxon>Glomeromycotina</taxon>
        <taxon>Glomeromycetes</taxon>
        <taxon>Diversisporales</taxon>
        <taxon>Gigasporaceae</taxon>
        <taxon>Cetraspora</taxon>
    </lineage>
</organism>
<protein>
    <submittedName>
        <fullName evidence="2">1063_t:CDS:1</fullName>
    </submittedName>
</protein>